<feature type="binding site" evidence="3">
    <location>
        <begin position="219"/>
        <end position="223"/>
    </location>
    <ligand>
        <name>CoA</name>
        <dbReference type="ChEBI" id="CHEBI:57287"/>
    </ligand>
</feature>
<sequence length="445" mass="49360">MDYNKIYKQKLISAKEAAKLVKSGDYVDYSWGVLAPHDFDEAFAKEITSLNDIVVRGGVELEKYKIFDADEKNEHFVYNSWHSLGVIRKLAGEGRAFYSPLKYSELPKYYRTSIRKPNVFVTQASPMDEHGYFNFGVSASHLYAAIENSDIVIIEVNKKVPRGLGGYENCVHIKEVDYIIEGSNPEMIALGKPQPSDLDKEVAKFVVEELVDGACLQIGIGGLPTAIGNEIAKSDLKDLGVHTEMYVDSFVELSKAGIITGKKKNIDRGRQVYAFAAGSKELYDFIDNNEELCAAPVDYCNGIEQISALDNFMSINSALEIDLNGTVSAESSGIKHISGSGGALDFMLGAYNSKGGKSFVTLHSSRVDKKGKRHSNIVPTLIPGTQPTGCRANTHYIATEYGMVNLKGQSLWERTEKLISIAHPEFRDELIKEAEKMRIWRKSNK</sequence>
<keyword evidence="2 3" id="KW-0808">Transferase</keyword>
<reference evidence="6 7" key="1">
    <citation type="submission" date="2008-09" db="EMBL/GenBank/DDBJ databases">
        <authorList>
            <person name="Fulton L."/>
            <person name="Clifton S."/>
            <person name="Fulton B."/>
            <person name="Xu J."/>
            <person name="Minx P."/>
            <person name="Pepin K.H."/>
            <person name="Johnson M."/>
            <person name="Thiruvilangam P."/>
            <person name="Bhonagiri V."/>
            <person name="Nash W.E."/>
            <person name="Mardis E.R."/>
            <person name="Wilson R.K."/>
        </authorList>
    </citation>
    <scope>NUCLEOTIDE SEQUENCE [LARGE SCALE GENOMIC DNA]</scope>
    <source>
        <strain evidence="6 7">DSM 7454</strain>
    </source>
</reference>
<dbReference type="STRING" id="561177.ANHYDRO_02059"/>
<dbReference type="Pfam" id="PF13336">
    <property type="entry name" value="AcetylCoA_hyd_C"/>
    <property type="match status" value="1"/>
</dbReference>
<dbReference type="RefSeq" id="WP_004815909.1">
    <property type="nucleotide sequence ID" value="NZ_ABXA01000049.1"/>
</dbReference>
<keyword evidence="3" id="KW-0443">Lipid metabolism</keyword>
<dbReference type="InterPro" id="IPR046433">
    <property type="entry name" value="ActCoA_hydro"/>
</dbReference>
<dbReference type="GO" id="GO:0019605">
    <property type="term" value="P:butyrate metabolic process"/>
    <property type="evidence" value="ECO:0007669"/>
    <property type="project" value="UniProtKB-UniRule"/>
</dbReference>
<reference evidence="6 7" key="2">
    <citation type="submission" date="2008-10" db="EMBL/GenBank/DDBJ databases">
        <title>Draft genome sequence of Anaerococcus hydrogenalis (DSM 7454).</title>
        <authorList>
            <person name="Sudarsanam P."/>
            <person name="Ley R."/>
            <person name="Guruge J."/>
            <person name="Turnbaugh P.J."/>
            <person name="Mahowald M."/>
            <person name="Liep D."/>
            <person name="Gordon J."/>
        </authorList>
    </citation>
    <scope>NUCLEOTIDE SEQUENCE [LARGE SCALE GENOMIC DNA]</scope>
    <source>
        <strain evidence="6 7">DSM 7454</strain>
    </source>
</reference>
<evidence type="ECO:0000259" key="4">
    <source>
        <dbReference type="Pfam" id="PF02550"/>
    </source>
</evidence>
<organism evidence="6 7">
    <name type="scientific">Anaerococcus hydrogenalis DSM 7454</name>
    <dbReference type="NCBI Taxonomy" id="561177"/>
    <lineage>
        <taxon>Bacteria</taxon>
        <taxon>Bacillati</taxon>
        <taxon>Bacillota</taxon>
        <taxon>Tissierellia</taxon>
        <taxon>Tissierellales</taxon>
        <taxon>Peptoniphilaceae</taxon>
        <taxon>Anaerococcus</taxon>
    </lineage>
</organism>
<feature type="binding site" evidence="3">
    <location>
        <position position="319"/>
    </location>
    <ligand>
        <name>CoA</name>
        <dbReference type="ChEBI" id="CHEBI:57287"/>
    </ligand>
</feature>
<dbReference type="SUPFAM" id="SSF100950">
    <property type="entry name" value="NagB/RpiA/CoA transferase-like"/>
    <property type="match status" value="2"/>
</dbReference>
<protein>
    <recommendedName>
        <fullName evidence="3">Probable butyrate:acetyl-CoA coenzyme A-transferase</fullName>
        <shortName evidence="3">Butyrate CoA-transferase</shortName>
        <ecNumber evidence="3">2.8.3.-</ecNumber>
    </recommendedName>
</protein>
<evidence type="ECO:0000259" key="5">
    <source>
        <dbReference type="Pfam" id="PF13336"/>
    </source>
</evidence>
<dbReference type="UniPathway" id="UPA00863"/>
<dbReference type="eggNOG" id="COG0427">
    <property type="taxonomic scope" value="Bacteria"/>
</dbReference>
<comment type="similarity">
    <text evidence="1 3">Belongs to the acetyl-CoA hydrolase/transferase family.</text>
</comment>
<dbReference type="Proteomes" id="UP000005451">
    <property type="component" value="Unassembled WGS sequence"/>
</dbReference>
<comment type="caution">
    <text evidence="6">The sequence shown here is derived from an EMBL/GenBank/DDBJ whole genome shotgun (WGS) entry which is preliminary data.</text>
</comment>
<feature type="domain" description="Acetyl-CoA hydrolase/transferase C-terminal" evidence="5">
    <location>
        <begin position="278"/>
        <end position="434"/>
    </location>
</feature>
<dbReference type="InterPro" id="IPR038460">
    <property type="entry name" value="AcetylCoA_hyd_C_sf"/>
</dbReference>
<evidence type="ECO:0000313" key="7">
    <source>
        <dbReference type="Proteomes" id="UP000005451"/>
    </source>
</evidence>
<dbReference type="GO" id="GO:0006084">
    <property type="term" value="P:acetyl-CoA metabolic process"/>
    <property type="evidence" value="ECO:0007669"/>
    <property type="project" value="UniProtKB-UniRule"/>
</dbReference>
<keyword evidence="3" id="KW-0276">Fatty acid metabolism</keyword>
<comment type="catalytic activity">
    <reaction evidence="3">
        <text>butanoate + acetyl-CoA = butanoyl-CoA + acetate</text>
        <dbReference type="Rhea" id="RHEA:30071"/>
        <dbReference type="ChEBI" id="CHEBI:17968"/>
        <dbReference type="ChEBI" id="CHEBI:30089"/>
        <dbReference type="ChEBI" id="CHEBI:57288"/>
        <dbReference type="ChEBI" id="CHEBI:57371"/>
    </reaction>
</comment>
<evidence type="ECO:0000313" key="6">
    <source>
        <dbReference type="EMBL" id="EEB35095.1"/>
    </source>
</evidence>
<dbReference type="PANTHER" id="PTHR21432">
    <property type="entry name" value="ACETYL-COA HYDROLASE-RELATED"/>
    <property type="match status" value="1"/>
</dbReference>
<dbReference type="Gene3D" id="3.40.1080.10">
    <property type="entry name" value="Glutaconate Coenzyme A-transferase"/>
    <property type="match status" value="1"/>
</dbReference>
<dbReference type="GO" id="GO:0008775">
    <property type="term" value="F:acetate CoA-transferase activity"/>
    <property type="evidence" value="ECO:0007669"/>
    <property type="project" value="InterPro"/>
</dbReference>
<feature type="binding site" evidence="3">
    <location>
        <position position="342"/>
    </location>
    <ligand>
        <name>CoA</name>
        <dbReference type="ChEBI" id="CHEBI:57287"/>
    </ligand>
</feature>
<dbReference type="EC" id="2.8.3.-" evidence="3"/>
<dbReference type="Pfam" id="PF02550">
    <property type="entry name" value="AcetylCoA_hydro"/>
    <property type="match status" value="1"/>
</dbReference>
<evidence type="ECO:0000256" key="2">
    <source>
        <dbReference type="ARBA" id="ARBA00022679"/>
    </source>
</evidence>
<comment type="subcellular location">
    <subcellularLocation>
        <location evidence="3">Cytoplasm</location>
    </subcellularLocation>
</comment>
<dbReference type="PANTHER" id="PTHR21432:SF20">
    <property type="entry name" value="ACETYL-COA HYDROLASE"/>
    <property type="match status" value="1"/>
</dbReference>
<gene>
    <name evidence="6" type="ORF">ANHYDRO_02059</name>
</gene>
<dbReference type="InterPro" id="IPR003702">
    <property type="entry name" value="ActCoA_hydro_N"/>
</dbReference>
<feature type="active site" description="5-glutamyl coenzyme A thioester intermediate" evidence="3">
    <location>
        <position position="244"/>
    </location>
</feature>
<feature type="domain" description="Acetyl-CoA hydrolase/transferase N-terminal" evidence="4">
    <location>
        <begin position="4"/>
        <end position="182"/>
    </location>
</feature>
<dbReference type="InterPro" id="IPR037171">
    <property type="entry name" value="NagB/RpiA_transferase-like"/>
</dbReference>
<dbReference type="InterPro" id="IPR023990">
    <property type="entry name" value="Butryl-CoA_acetate_CoA_Tfrase"/>
</dbReference>
<evidence type="ECO:0000256" key="3">
    <source>
        <dbReference type="HAMAP-Rule" id="MF_03228"/>
    </source>
</evidence>
<comment type="pathway">
    <text evidence="3">Lipid metabolism; butanoate metabolism.</text>
</comment>
<dbReference type="Gene3D" id="3.40.1080.20">
    <property type="entry name" value="Acetyl-CoA hydrolase/transferase C-terminal domain"/>
    <property type="match status" value="1"/>
</dbReference>
<dbReference type="AlphaFoldDB" id="B6WBS6"/>
<proteinExistence type="inferred from homology"/>
<evidence type="ECO:0000256" key="1">
    <source>
        <dbReference type="ARBA" id="ARBA00009632"/>
    </source>
</evidence>
<keyword evidence="3" id="KW-0963">Cytoplasm</keyword>
<accession>B6WBS6</accession>
<name>B6WBS6_9FIRM</name>
<dbReference type="InterPro" id="IPR026888">
    <property type="entry name" value="AcetylCoA_hyd_C"/>
</dbReference>
<dbReference type="EMBL" id="ABXA01000049">
    <property type="protein sequence ID" value="EEB35095.1"/>
    <property type="molecule type" value="Genomic_DNA"/>
</dbReference>
<dbReference type="GO" id="GO:0006083">
    <property type="term" value="P:acetate metabolic process"/>
    <property type="evidence" value="ECO:0007669"/>
    <property type="project" value="InterPro"/>
</dbReference>
<dbReference type="GO" id="GO:0005737">
    <property type="term" value="C:cytoplasm"/>
    <property type="evidence" value="ECO:0007669"/>
    <property type="project" value="UniProtKB-SubCell"/>
</dbReference>
<comment type="function">
    <text evidence="3">Coenzyme A-transferase that converts butyrate to butyryl-CoA.</text>
</comment>
<dbReference type="HAMAP" id="MF_03228">
    <property type="entry name" value="But_CoA_trans"/>
    <property type="match status" value="1"/>
</dbReference>
<dbReference type="Gene3D" id="3.30.750.70">
    <property type="entry name" value="4-hydroxybutyrate coenzyme like domains"/>
    <property type="match status" value="1"/>
</dbReference>